<name>A0ABR3B9J4_PHYBL</name>
<accession>A0ABR3B9J4</accession>
<keyword evidence="3" id="KW-1185">Reference proteome</keyword>
<keyword evidence="1" id="KW-1133">Transmembrane helix</keyword>
<evidence type="ECO:0000313" key="3">
    <source>
        <dbReference type="Proteomes" id="UP001448207"/>
    </source>
</evidence>
<keyword evidence="1" id="KW-0472">Membrane</keyword>
<dbReference type="Proteomes" id="UP001448207">
    <property type="component" value="Unassembled WGS sequence"/>
</dbReference>
<keyword evidence="1" id="KW-0812">Transmembrane</keyword>
<comment type="caution">
    <text evidence="2">The sequence shown here is derived from an EMBL/GenBank/DDBJ whole genome shotgun (WGS) entry which is preliminary data.</text>
</comment>
<evidence type="ECO:0000256" key="1">
    <source>
        <dbReference type="SAM" id="Phobius"/>
    </source>
</evidence>
<evidence type="ECO:0000313" key="2">
    <source>
        <dbReference type="EMBL" id="KAL0092714.1"/>
    </source>
</evidence>
<feature type="transmembrane region" description="Helical" evidence="1">
    <location>
        <begin position="26"/>
        <end position="50"/>
    </location>
</feature>
<gene>
    <name evidence="2" type="ORF">J3Q64DRAFT_1720658</name>
</gene>
<protein>
    <submittedName>
        <fullName evidence="2">Uncharacterized protein</fullName>
    </submittedName>
</protein>
<reference evidence="2 3" key="1">
    <citation type="submission" date="2024-04" db="EMBL/GenBank/DDBJ databases">
        <title>Symmetric and asymmetric DNA N6-adenine methylation regulates different biological responses in Mucorales.</title>
        <authorList>
            <consortium name="Lawrence Berkeley National Laboratory"/>
            <person name="Lax C."/>
            <person name="Mondo S.J."/>
            <person name="Osorio-Concepcion M."/>
            <person name="Muszewska A."/>
            <person name="Corrochano-Luque M."/>
            <person name="Gutierrez G."/>
            <person name="Riley R."/>
            <person name="Lipzen A."/>
            <person name="Guo J."/>
            <person name="Hundley H."/>
            <person name="Amirebrahimi M."/>
            <person name="Ng V."/>
            <person name="Lorenzo-Gutierrez D."/>
            <person name="Binder U."/>
            <person name="Yang J."/>
            <person name="Song Y."/>
            <person name="Canovas D."/>
            <person name="Navarro E."/>
            <person name="Freitag M."/>
            <person name="Gabaldon T."/>
            <person name="Grigoriev I.V."/>
            <person name="Corrochano L.M."/>
            <person name="Nicolas F.E."/>
            <person name="Garre V."/>
        </authorList>
    </citation>
    <scope>NUCLEOTIDE SEQUENCE [LARGE SCALE GENOMIC DNA]</scope>
    <source>
        <strain evidence="2 3">L51</strain>
    </source>
</reference>
<organism evidence="2 3">
    <name type="scientific">Phycomyces blakesleeanus</name>
    <dbReference type="NCBI Taxonomy" id="4837"/>
    <lineage>
        <taxon>Eukaryota</taxon>
        <taxon>Fungi</taxon>
        <taxon>Fungi incertae sedis</taxon>
        <taxon>Mucoromycota</taxon>
        <taxon>Mucoromycotina</taxon>
        <taxon>Mucoromycetes</taxon>
        <taxon>Mucorales</taxon>
        <taxon>Phycomycetaceae</taxon>
        <taxon>Phycomyces</taxon>
    </lineage>
</organism>
<sequence length="59" mass="6807">MRQALFLFFLLSSVPSGVLLDYTLYLYLYFSLMNPITIARVPLLFLSFFLSSSLSSFNK</sequence>
<proteinExistence type="predicted"/>
<dbReference type="EMBL" id="JBCLYO010000002">
    <property type="protein sequence ID" value="KAL0092714.1"/>
    <property type="molecule type" value="Genomic_DNA"/>
</dbReference>